<dbReference type="Gene3D" id="3.40.50.80">
    <property type="entry name" value="Nucleotide-binding domain of ferredoxin-NADP reductase (FNR) module"/>
    <property type="match status" value="1"/>
</dbReference>
<protein>
    <submittedName>
        <fullName evidence="14">Related to FRE4-Ferric reductase</fullName>
    </submittedName>
</protein>
<dbReference type="GO" id="GO:0000293">
    <property type="term" value="F:ferric-chelate reductase activity"/>
    <property type="evidence" value="ECO:0007669"/>
    <property type="project" value="UniProtKB-ARBA"/>
</dbReference>
<evidence type="ECO:0000313" key="14">
    <source>
        <dbReference type="EMBL" id="CDR88276.1"/>
    </source>
</evidence>
<feature type="domain" description="FAD-binding 8" evidence="12">
    <location>
        <begin position="385"/>
        <end position="466"/>
    </location>
</feature>
<dbReference type="InterPro" id="IPR013130">
    <property type="entry name" value="Fe3_Rdtase_TM_dom"/>
</dbReference>
<dbReference type="PANTHER" id="PTHR32361">
    <property type="entry name" value="FERRIC/CUPRIC REDUCTASE TRANSMEMBRANE COMPONENT"/>
    <property type="match status" value="1"/>
</dbReference>
<dbReference type="PANTHER" id="PTHR32361:SF9">
    <property type="entry name" value="FERRIC REDUCTASE TRANSMEMBRANE COMPONENT 3-RELATED"/>
    <property type="match status" value="1"/>
</dbReference>
<dbReference type="GO" id="GO:0006879">
    <property type="term" value="P:intracellular iron ion homeostasis"/>
    <property type="evidence" value="ECO:0007669"/>
    <property type="project" value="TreeGrafter"/>
</dbReference>
<evidence type="ECO:0000256" key="9">
    <source>
        <dbReference type="SAM" id="MobiDB-lite"/>
    </source>
</evidence>
<keyword evidence="7" id="KW-0406">Ion transport</keyword>
<feature type="transmembrane region" description="Helical" evidence="10">
    <location>
        <begin position="239"/>
        <end position="257"/>
    </location>
</feature>
<keyword evidence="4" id="KW-0249">Electron transport</keyword>
<evidence type="ECO:0000256" key="2">
    <source>
        <dbReference type="ARBA" id="ARBA00022448"/>
    </source>
</evidence>
<evidence type="ECO:0000256" key="5">
    <source>
        <dbReference type="ARBA" id="ARBA00022989"/>
    </source>
</evidence>
<feature type="domain" description="Ferric oxidoreductase" evidence="11">
    <location>
        <begin position="168"/>
        <end position="284"/>
    </location>
</feature>
<evidence type="ECO:0000256" key="3">
    <source>
        <dbReference type="ARBA" id="ARBA00022692"/>
    </source>
</evidence>
<dbReference type="EMBL" id="LK056675">
    <property type="protein sequence ID" value="CDR88276.1"/>
    <property type="molecule type" value="Genomic_DNA"/>
</dbReference>
<dbReference type="Pfam" id="PF01794">
    <property type="entry name" value="Ferric_reduct"/>
    <property type="match status" value="1"/>
</dbReference>
<dbReference type="GO" id="GO:0006826">
    <property type="term" value="P:iron ion transport"/>
    <property type="evidence" value="ECO:0007669"/>
    <property type="project" value="TreeGrafter"/>
</dbReference>
<keyword evidence="3 10" id="KW-0812">Transmembrane</keyword>
<feature type="transmembrane region" description="Helical" evidence="10">
    <location>
        <begin position="207"/>
        <end position="227"/>
    </location>
</feature>
<evidence type="ECO:0000256" key="7">
    <source>
        <dbReference type="ARBA" id="ARBA00023065"/>
    </source>
</evidence>
<proteinExistence type="predicted"/>
<accession>A0A127Z3D4</accession>
<feature type="transmembrane region" description="Helical" evidence="10">
    <location>
        <begin position="269"/>
        <end position="291"/>
    </location>
</feature>
<dbReference type="GO" id="GO:0015677">
    <property type="term" value="P:copper ion import"/>
    <property type="evidence" value="ECO:0007669"/>
    <property type="project" value="TreeGrafter"/>
</dbReference>
<dbReference type="GO" id="GO:0005886">
    <property type="term" value="C:plasma membrane"/>
    <property type="evidence" value="ECO:0007669"/>
    <property type="project" value="TreeGrafter"/>
</dbReference>
<comment type="subcellular location">
    <subcellularLocation>
        <location evidence="1">Membrane</location>
        <topology evidence="1">Multi-pass membrane protein</topology>
    </subcellularLocation>
</comment>
<keyword evidence="5 10" id="KW-1133">Transmembrane helix</keyword>
<name>A0A127Z3D4_9BASI</name>
<feature type="region of interest" description="Disordered" evidence="9">
    <location>
        <begin position="552"/>
        <end position="624"/>
    </location>
</feature>
<dbReference type="Pfam" id="PF08022">
    <property type="entry name" value="FAD_binding_8"/>
    <property type="match status" value="1"/>
</dbReference>
<evidence type="ECO:0000259" key="13">
    <source>
        <dbReference type="Pfam" id="PF08030"/>
    </source>
</evidence>
<evidence type="ECO:0000259" key="12">
    <source>
        <dbReference type="Pfam" id="PF08022"/>
    </source>
</evidence>
<gene>
    <name evidence="14" type="ORF">SPSC_03937</name>
</gene>
<feature type="domain" description="Ferric reductase NAD binding" evidence="13">
    <location>
        <begin position="475"/>
        <end position="678"/>
    </location>
</feature>
<organism evidence="14">
    <name type="scientific">Sporisorium scitamineum</name>
    <dbReference type="NCBI Taxonomy" id="49012"/>
    <lineage>
        <taxon>Eukaryota</taxon>
        <taxon>Fungi</taxon>
        <taxon>Dikarya</taxon>
        <taxon>Basidiomycota</taxon>
        <taxon>Ustilaginomycotina</taxon>
        <taxon>Ustilaginomycetes</taxon>
        <taxon>Ustilaginales</taxon>
        <taxon>Ustilaginaceae</taxon>
        <taxon>Sporisorium</taxon>
    </lineage>
</organism>
<dbReference type="InterPro" id="IPR039261">
    <property type="entry name" value="FNR_nucleotide-bd"/>
</dbReference>
<dbReference type="SUPFAM" id="SSF52343">
    <property type="entry name" value="Ferredoxin reductase-like, C-terminal NADP-linked domain"/>
    <property type="match status" value="1"/>
</dbReference>
<dbReference type="AlphaFoldDB" id="A0A127Z3D4"/>
<feature type="compositionally biased region" description="Low complexity" evidence="9">
    <location>
        <begin position="561"/>
        <end position="574"/>
    </location>
</feature>
<reference evidence="14" key="1">
    <citation type="submission" date="2014-06" db="EMBL/GenBank/DDBJ databases">
        <authorList>
            <person name="Ju J."/>
            <person name="Zhang J."/>
        </authorList>
    </citation>
    <scope>NUCLEOTIDE SEQUENCE</scope>
    <source>
        <strain evidence="14">SscI8</strain>
    </source>
</reference>
<evidence type="ECO:0000256" key="6">
    <source>
        <dbReference type="ARBA" id="ARBA00023002"/>
    </source>
</evidence>
<evidence type="ECO:0000256" key="8">
    <source>
        <dbReference type="ARBA" id="ARBA00023136"/>
    </source>
</evidence>
<feature type="transmembrane region" description="Helical" evidence="10">
    <location>
        <begin position="120"/>
        <end position="138"/>
    </location>
</feature>
<dbReference type="SFLD" id="SFLDG01168">
    <property type="entry name" value="Ferric_reductase_subgroup_(FRE"/>
    <property type="match status" value="1"/>
</dbReference>
<dbReference type="InterPro" id="IPR013121">
    <property type="entry name" value="Fe_red_NAD-bd_6"/>
</dbReference>
<keyword evidence="6" id="KW-0560">Oxidoreductase</keyword>
<dbReference type="SFLD" id="SFLDS00052">
    <property type="entry name" value="Ferric_Reductase_Domain"/>
    <property type="match status" value="1"/>
</dbReference>
<keyword evidence="8 10" id="KW-0472">Membrane</keyword>
<evidence type="ECO:0000256" key="1">
    <source>
        <dbReference type="ARBA" id="ARBA00004141"/>
    </source>
</evidence>
<evidence type="ECO:0000259" key="11">
    <source>
        <dbReference type="Pfam" id="PF01794"/>
    </source>
</evidence>
<dbReference type="Pfam" id="PF08030">
    <property type="entry name" value="NAD_binding_6"/>
    <property type="match status" value="1"/>
</dbReference>
<evidence type="ECO:0000256" key="10">
    <source>
        <dbReference type="SAM" id="Phobius"/>
    </source>
</evidence>
<evidence type="ECO:0000256" key="4">
    <source>
        <dbReference type="ARBA" id="ARBA00022982"/>
    </source>
</evidence>
<keyword evidence="2" id="KW-0813">Transport</keyword>
<dbReference type="CDD" id="cd06186">
    <property type="entry name" value="NOX_Duox_like_FAD_NADP"/>
    <property type="match status" value="1"/>
</dbReference>
<dbReference type="OrthoDB" id="4494341at2759"/>
<dbReference type="InterPro" id="IPR051410">
    <property type="entry name" value="Ferric/Cupric_Reductase"/>
</dbReference>
<sequence length="699" mass="78556">MIAKPWALDKKALARINKLPPAQREFGFISYRHFYYNSFKVPCYSVFAIYGLFLFLILAAAVNSLLKWGLPSFHAKVKQRLRLLRAHVLEHPLVSRKHASVVAFPLLKWLTLQLPLRGEALVILCLSLINFLPLVAFYDLYVDHNTIYPAATTHPKRDQICRHLADRAGVLGVAQLPLLILMASKRTPVAIVSGLGMNSLILYHRWIARWFWLHIVIHASAYTAIYVRRDRLGELLEEAYIRWGIVGLSMMFGLIFFSLRALRERSYEIFVMLHIAMAFFAMLGTYLHIALIESPRYQMFKVLTEISAVVWGFDRLVRFANRMWLSFWSPRLNKTCQKPESRLIKCATAQIRSYGKDYSRLRISVPSSKLRFADQHGLLGGIAGGDDIRITIPRLQWVGEHPFTVFGVGRQADDPAKGYIDLVIKTEAGMTRKLADHASKTNDVEMAGAQGEKSKVAVMIEGPFGVKPDVEEASELVLVAGGIAITFCWPLFVAAVKAGAGSRLNSCKLIWIVRQHTTLAILQEAFDELVREMHSVQDSKRRQFSMDIYVTSTGQRSSKTSGGSVPPGLSSSDSYSKEIPLESPQLDKSSTASEELAEGIAELPKMPQETQTSDEKEQDTLLSDGVHGDMIKVRYFSGRPTVLTDALFGHMEEQAMRESRGLTVGLCGPPSLCDDVRYETVSLLKRGVQVELVEDCFTW</sequence>
<dbReference type="InterPro" id="IPR013112">
    <property type="entry name" value="FAD-bd_8"/>
</dbReference>
<feature type="transmembrane region" description="Helical" evidence="10">
    <location>
        <begin position="44"/>
        <end position="66"/>
    </location>
</feature>